<dbReference type="SUPFAM" id="SSF159173">
    <property type="entry name" value="YkvR-like"/>
    <property type="match status" value="1"/>
</dbReference>
<dbReference type="InterPro" id="IPR023105">
    <property type="entry name" value="YkvR-like_sf"/>
</dbReference>
<dbReference type="InterPro" id="IPR021596">
    <property type="entry name" value="DUF3219"/>
</dbReference>
<gene>
    <name evidence="1" type="ORF">AS180_02040</name>
</gene>
<organism evidence="1 2">
    <name type="scientific">Priestia veravalensis</name>
    <dbReference type="NCBI Taxonomy" id="1414648"/>
    <lineage>
        <taxon>Bacteria</taxon>
        <taxon>Bacillati</taxon>
        <taxon>Bacillota</taxon>
        <taxon>Bacilli</taxon>
        <taxon>Bacillales</taxon>
        <taxon>Bacillaceae</taxon>
        <taxon>Priestia</taxon>
    </lineage>
</organism>
<protein>
    <recommendedName>
        <fullName evidence="3">DUF3219 domain-containing protein</fullName>
    </recommendedName>
</protein>
<dbReference type="EMBL" id="LNQP01000005">
    <property type="protein sequence ID" value="KSU89361.1"/>
    <property type="molecule type" value="Genomic_DNA"/>
</dbReference>
<sequence length="95" mass="11427">MINEVWLNDTKLIVRHFEEKQEQEKRYITFEFDVTSEAYHDVTTLLYKNKFHVRIPAKNESFFAVIQTYFTSVTNLYQENQIGTFTLTLVEEQPK</sequence>
<evidence type="ECO:0008006" key="3">
    <source>
        <dbReference type="Google" id="ProtNLM"/>
    </source>
</evidence>
<dbReference type="RefSeq" id="WP_025909566.1">
    <property type="nucleotide sequence ID" value="NZ_KQ758628.1"/>
</dbReference>
<dbReference type="GeneID" id="93682269"/>
<evidence type="ECO:0000313" key="1">
    <source>
        <dbReference type="EMBL" id="KSU89361.1"/>
    </source>
</evidence>
<dbReference type="Proteomes" id="UP000053681">
    <property type="component" value="Unassembled WGS sequence"/>
</dbReference>
<keyword evidence="2" id="KW-1185">Reference proteome</keyword>
<dbReference type="Gene3D" id="2.40.30.80">
    <property type="entry name" value="YkvR-like"/>
    <property type="match status" value="1"/>
</dbReference>
<comment type="caution">
    <text evidence="1">The sequence shown here is derived from an EMBL/GenBank/DDBJ whole genome shotgun (WGS) entry which is preliminary data.</text>
</comment>
<evidence type="ECO:0000313" key="2">
    <source>
        <dbReference type="Proteomes" id="UP000053681"/>
    </source>
</evidence>
<reference evidence="1 2" key="1">
    <citation type="submission" date="2015-11" db="EMBL/GenBank/DDBJ databases">
        <title>Bacillus caseinolyticus sp nov.</title>
        <authorList>
            <person name="Dastager S.G."/>
            <person name="Mawlankar R."/>
        </authorList>
    </citation>
    <scope>NUCLEOTIDE SEQUENCE [LARGE SCALE GENOMIC DNA]</scope>
    <source>
        <strain evidence="1 2">SGD-V-76</strain>
    </source>
</reference>
<dbReference type="AlphaFoldDB" id="A0A0V8JQW4"/>
<name>A0A0V8JQW4_9BACI</name>
<accession>A0A0V8JQW4</accession>
<proteinExistence type="predicted"/>
<dbReference type="Pfam" id="PF11514">
    <property type="entry name" value="DUF3219"/>
    <property type="match status" value="1"/>
</dbReference>